<reference evidence="2" key="2">
    <citation type="submission" date="2020-04" db="EMBL/GenBank/DDBJ databases">
        <authorList>
            <consortium name="NCBI Genome Project"/>
        </authorList>
    </citation>
    <scope>NUCLEOTIDE SEQUENCE</scope>
    <source>
        <strain evidence="2">CBS 342.82</strain>
    </source>
</reference>
<gene>
    <name evidence="2" type="ORF">K489DRAFT_243635</name>
</gene>
<reference evidence="2" key="3">
    <citation type="submission" date="2025-08" db="UniProtKB">
        <authorList>
            <consortium name="RefSeq"/>
        </authorList>
    </citation>
    <scope>IDENTIFICATION</scope>
    <source>
        <strain evidence="2">CBS 342.82</strain>
    </source>
</reference>
<protein>
    <submittedName>
        <fullName evidence="2">Uncharacterized protein</fullName>
    </submittedName>
</protein>
<dbReference type="Proteomes" id="UP000504637">
    <property type="component" value="Unplaced"/>
</dbReference>
<proteinExistence type="predicted"/>
<sequence>MTLCSTQNRSHLPRWQPLHAQRWHHNCNPTSVNRYLNVVPRLHDHIGHNNILTSASLLLHSIFLRRHGSKLTSALGDGADRGWPMSEASTSSAMISNIIIIIRCGDKNKHKRLDLRQSGLVLLPSGPQALPRFLAAPFNLLEQLPRKSC</sequence>
<dbReference type="RefSeq" id="XP_033459481.1">
    <property type="nucleotide sequence ID" value="XM_033599894.1"/>
</dbReference>
<name>A0A6J3M378_9PEZI</name>
<evidence type="ECO:0000313" key="2">
    <source>
        <dbReference type="RefSeq" id="XP_033459481.1"/>
    </source>
</evidence>
<reference evidence="2" key="1">
    <citation type="submission" date="2020-01" db="EMBL/GenBank/DDBJ databases">
        <authorList>
            <consortium name="DOE Joint Genome Institute"/>
            <person name="Haridas S."/>
            <person name="Albert R."/>
            <person name="Binder M."/>
            <person name="Bloem J."/>
            <person name="Labutti K."/>
            <person name="Salamov A."/>
            <person name="Andreopoulos B."/>
            <person name="Baker S.E."/>
            <person name="Barry K."/>
            <person name="Bills G."/>
            <person name="Bluhm B.H."/>
            <person name="Cannon C."/>
            <person name="Castanera R."/>
            <person name="Culley D.E."/>
            <person name="Daum C."/>
            <person name="Ezra D."/>
            <person name="Gonzalez J.B."/>
            <person name="Henrissat B."/>
            <person name="Kuo A."/>
            <person name="Liang C."/>
            <person name="Lipzen A."/>
            <person name="Lutzoni F."/>
            <person name="Magnuson J."/>
            <person name="Mondo S."/>
            <person name="Nolan M."/>
            <person name="Ohm R."/>
            <person name="Pangilinan J."/>
            <person name="Park H.-J."/>
            <person name="Ramirez L."/>
            <person name="Alfaro M."/>
            <person name="Sun H."/>
            <person name="Tritt A."/>
            <person name="Yoshinaga Y."/>
            <person name="Zwiers L.-H."/>
            <person name="Turgeon B.G."/>
            <person name="Goodwin S.B."/>
            <person name="Spatafora J.W."/>
            <person name="Crous P.W."/>
            <person name="Grigoriev I.V."/>
        </authorList>
    </citation>
    <scope>NUCLEOTIDE SEQUENCE</scope>
    <source>
        <strain evidence="2">CBS 342.82</strain>
    </source>
</reference>
<keyword evidence="1" id="KW-1185">Reference proteome</keyword>
<evidence type="ECO:0000313" key="1">
    <source>
        <dbReference type="Proteomes" id="UP000504637"/>
    </source>
</evidence>
<organism evidence="2">
    <name type="scientific">Dissoconium aciculare CBS 342.82</name>
    <dbReference type="NCBI Taxonomy" id="1314786"/>
    <lineage>
        <taxon>Eukaryota</taxon>
        <taxon>Fungi</taxon>
        <taxon>Dikarya</taxon>
        <taxon>Ascomycota</taxon>
        <taxon>Pezizomycotina</taxon>
        <taxon>Dothideomycetes</taxon>
        <taxon>Dothideomycetidae</taxon>
        <taxon>Mycosphaerellales</taxon>
        <taxon>Dissoconiaceae</taxon>
        <taxon>Dissoconium</taxon>
    </lineage>
</organism>
<accession>A0A6J3M378</accession>
<dbReference type="GeneID" id="54357693"/>
<dbReference type="AlphaFoldDB" id="A0A6J3M378"/>